<keyword evidence="3" id="KW-1185">Reference proteome</keyword>
<sequence>MKFSATENVGQNGLASLYSSTSGLMLQSADINATPSFVPAPSFDRGFGDHQYGLGKGHWDMVRLDYGIVGPTRQNKLELDSVVYSIPLESGLSYGASSAAMNPSFSLAPPTFDMGYMAESMNAPQPDFHFTEQTMVPAIQPTFIPSFYPTLAAAPMVAPTFPLAITPNGRSSQCSFPGCFKSFKRVSCRKRHEDTVHLGIPGTNLCPIRGCIKSQGGGWKRADKVTQHLWEKHANLGYTKA</sequence>
<protein>
    <recommendedName>
        <fullName evidence="1">C2H2-type domain-containing protein</fullName>
    </recommendedName>
</protein>
<evidence type="ECO:0000259" key="1">
    <source>
        <dbReference type="PROSITE" id="PS00028"/>
    </source>
</evidence>
<dbReference type="PROSITE" id="PS00028">
    <property type="entry name" value="ZINC_FINGER_C2H2_1"/>
    <property type="match status" value="1"/>
</dbReference>
<evidence type="ECO:0000313" key="3">
    <source>
        <dbReference type="Proteomes" id="UP001595075"/>
    </source>
</evidence>
<accession>A0ABR4CZB0</accession>
<evidence type="ECO:0000313" key="2">
    <source>
        <dbReference type="EMBL" id="KAL2075191.1"/>
    </source>
</evidence>
<reference evidence="2 3" key="1">
    <citation type="journal article" date="2024" name="Commun. Biol.">
        <title>Comparative genomic analysis of thermophilic fungi reveals convergent evolutionary adaptations and gene losses.</title>
        <authorList>
            <person name="Steindorff A.S."/>
            <person name="Aguilar-Pontes M.V."/>
            <person name="Robinson A.J."/>
            <person name="Andreopoulos B."/>
            <person name="LaButti K."/>
            <person name="Kuo A."/>
            <person name="Mondo S."/>
            <person name="Riley R."/>
            <person name="Otillar R."/>
            <person name="Haridas S."/>
            <person name="Lipzen A."/>
            <person name="Grimwood J."/>
            <person name="Schmutz J."/>
            <person name="Clum A."/>
            <person name="Reid I.D."/>
            <person name="Moisan M.C."/>
            <person name="Butler G."/>
            <person name="Nguyen T.T.M."/>
            <person name="Dewar K."/>
            <person name="Conant G."/>
            <person name="Drula E."/>
            <person name="Henrissat B."/>
            <person name="Hansel C."/>
            <person name="Singer S."/>
            <person name="Hutchinson M.I."/>
            <person name="de Vries R.P."/>
            <person name="Natvig D.O."/>
            <person name="Powell A.J."/>
            <person name="Tsang A."/>
            <person name="Grigoriev I.V."/>
        </authorList>
    </citation>
    <scope>NUCLEOTIDE SEQUENCE [LARGE SCALE GENOMIC DNA]</scope>
    <source>
        <strain evidence="2 3">CBS 494.80</strain>
    </source>
</reference>
<dbReference type="Proteomes" id="UP001595075">
    <property type="component" value="Unassembled WGS sequence"/>
</dbReference>
<organism evidence="2 3">
    <name type="scientific">Oculimacula yallundae</name>
    <dbReference type="NCBI Taxonomy" id="86028"/>
    <lineage>
        <taxon>Eukaryota</taxon>
        <taxon>Fungi</taxon>
        <taxon>Dikarya</taxon>
        <taxon>Ascomycota</taxon>
        <taxon>Pezizomycotina</taxon>
        <taxon>Leotiomycetes</taxon>
        <taxon>Helotiales</taxon>
        <taxon>Ploettnerulaceae</taxon>
        <taxon>Oculimacula</taxon>
    </lineage>
</organism>
<proteinExistence type="predicted"/>
<comment type="caution">
    <text evidence="2">The sequence shown here is derived from an EMBL/GenBank/DDBJ whole genome shotgun (WGS) entry which is preliminary data.</text>
</comment>
<feature type="domain" description="C2H2-type" evidence="1">
    <location>
        <begin position="174"/>
        <end position="197"/>
    </location>
</feature>
<name>A0ABR4CZB0_9HELO</name>
<dbReference type="InterPro" id="IPR013087">
    <property type="entry name" value="Znf_C2H2_type"/>
</dbReference>
<gene>
    <name evidence="2" type="ORF">VTL71DRAFT_133</name>
</gene>
<dbReference type="EMBL" id="JAZHXI010000001">
    <property type="protein sequence ID" value="KAL2075191.1"/>
    <property type="molecule type" value="Genomic_DNA"/>
</dbReference>